<dbReference type="SMR" id="A0A1H6PHM3"/>
<evidence type="ECO:0000313" key="7">
    <source>
        <dbReference type="EMBL" id="RDW28365.1"/>
    </source>
</evidence>
<evidence type="ECO:0000256" key="2">
    <source>
        <dbReference type="ARBA" id="ARBA00007861"/>
    </source>
</evidence>
<dbReference type="GO" id="GO:0042273">
    <property type="term" value="P:ribosomal large subunit biogenesis"/>
    <property type="evidence" value="ECO:0007669"/>
    <property type="project" value="InterPro"/>
</dbReference>
<protein>
    <recommendedName>
        <fullName evidence="4">Ribosome biogenesis protein NSA1</fullName>
    </recommendedName>
</protein>
<reference evidence="7 9" key="2">
    <citation type="submission" date="2018-07" db="EMBL/GenBank/DDBJ databases">
        <title>Draft Genome Assemblies for Five Robust Yarrowia lipolytica Strains Exhibiting High Lipid Production and Pentose Sugar Utilization and Sugar Alcohol Secretion from Undetoxified Lignocellulosic Biomass Hydrolysates.</title>
        <authorList>
            <consortium name="DOE Joint Genome Institute"/>
            <person name="Walker C."/>
            <person name="Ryu S."/>
            <person name="Na H."/>
            <person name="Zane M."/>
            <person name="LaButti K."/>
            <person name="Lipzen A."/>
            <person name="Haridas S."/>
            <person name="Barry K."/>
            <person name="Grigoriev I.V."/>
            <person name="Quarterman J."/>
            <person name="Slininger P."/>
            <person name="Dien B."/>
            <person name="Trinh C.T."/>
        </authorList>
    </citation>
    <scope>NUCLEOTIDE SEQUENCE [LARGE SCALE GENOMIC DNA]</scope>
    <source>
        <strain evidence="7 9">YB392</strain>
    </source>
</reference>
<comment type="function">
    <text evidence="1">Involved in the biogenesis of the 60S ribosomal subunit.</text>
</comment>
<dbReference type="InterPro" id="IPR037379">
    <property type="entry name" value="WDR74/Nsa1"/>
</dbReference>
<dbReference type="Proteomes" id="UP000182444">
    <property type="component" value="Chromosome 1B"/>
</dbReference>
<organism evidence="6 8">
    <name type="scientific">Yarrowia lipolytica</name>
    <name type="common">Candida lipolytica</name>
    <dbReference type="NCBI Taxonomy" id="4952"/>
    <lineage>
        <taxon>Eukaryota</taxon>
        <taxon>Fungi</taxon>
        <taxon>Dikarya</taxon>
        <taxon>Ascomycota</taxon>
        <taxon>Saccharomycotina</taxon>
        <taxon>Dipodascomycetes</taxon>
        <taxon>Dipodascales</taxon>
        <taxon>Dipodascales incertae sedis</taxon>
        <taxon>Yarrowia</taxon>
    </lineage>
</organism>
<dbReference type="GO" id="GO:0030687">
    <property type="term" value="C:preribosome, large subunit precursor"/>
    <property type="evidence" value="ECO:0007669"/>
    <property type="project" value="TreeGrafter"/>
</dbReference>
<dbReference type="EMBL" id="CP017554">
    <property type="protein sequence ID" value="AOW01802.1"/>
    <property type="molecule type" value="Genomic_DNA"/>
</dbReference>
<dbReference type="GO" id="GO:0005730">
    <property type="term" value="C:nucleolus"/>
    <property type="evidence" value="ECO:0007669"/>
    <property type="project" value="InterPro"/>
</dbReference>
<reference evidence="6 8" key="1">
    <citation type="journal article" date="2016" name="PLoS ONE">
        <title>Sequence Assembly of Yarrowia lipolytica Strain W29/CLIB89 Shows Transposable Element Diversity.</title>
        <authorList>
            <person name="Magnan C."/>
            <person name="Yu J."/>
            <person name="Chang I."/>
            <person name="Jahn E."/>
            <person name="Kanomata Y."/>
            <person name="Wu J."/>
            <person name="Zeller M."/>
            <person name="Oakes M."/>
            <person name="Baldi P."/>
            <person name="Sandmeyer S."/>
        </authorList>
    </citation>
    <scope>NUCLEOTIDE SEQUENCE [LARGE SCALE GENOMIC DNA]</scope>
    <source>
        <strain evidence="6">CLIB89</strain>
        <strain evidence="8">CLIB89(W29)</strain>
    </source>
</reference>
<evidence type="ECO:0000256" key="4">
    <source>
        <dbReference type="ARBA" id="ARBA00014234"/>
    </source>
</evidence>
<evidence type="ECO:0000256" key="3">
    <source>
        <dbReference type="ARBA" id="ARBA00011187"/>
    </source>
</evidence>
<dbReference type="VEuPathDB" id="FungiDB:YALI1_B21714g"/>
<dbReference type="Gene3D" id="2.130.10.10">
    <property type="entry name" value="YVTN repeat-like/Quinoprotein amine dehydrogenase"/>
    <property type="match status" value="1"/>
</dbReference>
<dbReference type="SUPFAM" id="SSF50978">
    <property type="entry name" value="WD40 repeat-like"/>
    <property type="match status" value="1"/>
</dbReference>
<dbReference type="InterPro" id="IPR015943">
    <property type="entry name" value="WD40/YVTN_repeat-like_dom_sf"/>
</dbReference>
<evidence type="ECO:0000313" key="9">
    <source>
        <dbReference type="Proteomes" id="UP000256601"/>
    </source>
</evidence>
<dbReference type="Proteomes" id="UP000256601">
    <property type="component" value="Unassembled WGS sequence"/>
</dbReference>
<dbReference type="InterPro" id="IPR036322">
    <property type="entry name" value="WD40_repeat_dom_sf"/>
</dbReference>
<dbReference type="OrthoDB" id="18388at2759"/>
<feature type="compositionally biased region" description="Acidic residues" evidence="5">
    <location>
        <begin position="374"/>
        <end position="383"/>
    </location>
</feature>
<dbReference type="VEuPathDB" id="FungiDB:YALI0_B16654g"/>
<dbReference type="eggNOG" id="KOG3881">
    <property type="taxonomic scope" value="Eukaryota"/>
</dbReference>
<comment type="similarity">
    <text evidence="2">Belongs to the NSA1 family.</text>
</comment>
<dbReference type="GeneID" id="2907266"/>
<dbReference type="PANTHER" id="PTHR16038">
    <property type="entry name" value="NOP SEVEN ASSOCIATED PROTEIN 1"/>
    <property type="match status" value="1"/>
</dbReference>
<comment type="subunit">
    <text evidence="3">Component of the pre-66S ribosomal particle.</text>
</comment>
<dbReference type="PANTHER" id="PTHR16038:SF4">
    <property type="entry name" value="WD REPEAT-CONTAINING PROTEIN 74"/>
    <property type="match status" value="1"/>
</dbReference>
<dbReference type="CDD" id="cd22858">
    <property type="entry name" value="Nsa1"/>
    <property type="match status" value="1"/>
</dbReference>
<feature type="region of interest" description="Disordered" evidence="5">
    <location>
        <begin position="366"/>
        <end position="385"/>
    </location>
</feature>
<dbReference type="OMA" id="IWEAKNV"/>
<evidence type="ECO:0000313" key="8">
    <source>
        <dbReference type="Proteomes" id="UP000182444"/>
    </source>
</evidence>
<evidence type="ECO:0000256" key="5">
    <source>
        <dbReference type="SAM" id="MobiDB-lite"/>
    </source>
</evidence>
<gene>
    <name evidence="7" type="ORF">B0I71DRAFT_127463</name>
    <name evidence="6" type="ORF">YALI1_B21714g</name>
</gene>
<dbReference type="EMBL" id="KZ858953">
    <property type="protein sequence ID" value="RDW28365.1"/>
    <property type="molecule type" value="Genomic_DNA"/>
</dbReference>
<name>A0A1H6PHM3_YARLL</name>
<accession>A0A1H6PHM3</accession>
<sequence length="410" mass="45636">MKIFLAAEDTGAIKEVVFDEGMDTSVQDGPQPLITSFAALGKLKHIQKLALVTTSKGTKYIAAARKNGTIEVYPYLLTEESTPIFVYSAEGAEKCPWIGLTQYDDNTVVAGLEDGRLFFLDVSKVTIESDKPYDAPTASVKGPLACFALDRELYPGKIAVGGKERDLEVFGWAVKGDEVTVRSEFQARNVKSNEIDMRVPVWISGILFQASDKDGFRVITATRHGQIRVYETWHGKRPKWDFKVTKDPLRTLAPGMDASNVVSSDAHSSTFKFNFADNEKIVLKNKDNNQNKEHNRKSPCVVEKFPGSLGAVLHLVTTDNGLLATVGLDRYLRIFDLETTECTAKMFVGTQVSSLLFVDTERKTAQEKHVEETAEKEDDELWNDLDKVEKKSNKRRVAGNDEGKKKLKSA</sequence>
<dbReference type="RefSeq" id="XP_500983.1">
    <property type="nucleotide sequence ID" value="XM_500983.1"/>
</dbReference>
<proteinExistence type="inferred from homology"/>
<evidence type="ECO:0000256" key="1">
    <source>
        <dbReference type="ARBA" id="ARBA00002889"/>
    </source>
</evidence>
<dbReference type="AlphaFoldDB" id="A0A1H6PHM3"/>
<evidence type="ECO:0000313" key="6">
    <source>
        <dbReference type="EMBL" id="AOW01802.1"/>
    </source>
</evidence>
<dbReference type="KEGG" id="yli:2907266"/>
<feature type="region of interest" description="Disordered" evidence="5">
    <location>
        <begin position="390"/>
        <end position="410"/>
    </location>
</feature>